<sequence>MRRLQCSEANESCIESHFQRTKVPMLLPAKLLFSSAHHVGVCPTGGTVSPTPAVWGDECSEIGLKYLPDYYLSATVEYPVQTFSPTVGWHNIPDSPLWRHPWTYSGLY</sequence>
<accession>A0A4Y2CGN2</accession>
<dbReference type="EMBL" id="BGPR01000187">
    <property type="protein sequence ID" value="GBM03114.1"/>
    <property type="molecule type" value="Genomic_DNA"/>
</dbReference>
<gene>
    <name evidence="1" type="ORF">AVEN_200808_1</name>
</gene>
<dbReference type="AlphaFoldDB" id="A0A4Y2CGN2"/>
<reference evidence="1 2" key="1">
    <citation type="journal article" date="2019" name="Sci. Rep.">
        <title>Orb-weaving spider Araneus ventricosus genome elucidates the spidroin gene catalogue.</title>
        <authorList>
            <person name="Kono N."/>
            <person name="Nakamura H."/>
            <person name="Ohtoshi R."/>
            <person name="Moran D.A.P."/>
            <person name="Shinohara A."/>
            <person name="Yoshida Y."/>
            <person name="Fujiwara M."/>
            <person name="Mori M."/>
            <person name="Tomita M."/>
            <person name="Arakawa K."/>
        </authorList>
    </citation>
    <scope>NUCLEOTIDE SEQUENCE [LARGE SCALE GENOMIC DNA]</scope>
</reference>
<dbReference type="Proteomes" id="UP000499080">
    <property type="component" value="Unassembled WGS sequence"/>
</dbReference>
<name>A0A4Y2CGN2_ARAVE</name>
<evidence type="ECO:0000313" key="2">
    <source>
        <dbReference type="Proteomes" id="UP000499080"/>
    </source>
</evidence>
<organism evidence="1 2">
    <name type="scientific">Araneus ventricosus</name>
    <name type="common">Orbweaver spider</name>
    <name type="synonym">Epeira ventricosa</name>
    <dbReference type="NCBI Taxonomy" id="182803"/>
    <lineage>
        <taxon>Eukaryota</taxon>
        <taxon>Metazoa</taxon>
        <taxon>Ecdysozoa</taxon>
        <taxon>Arthropoda</taxon>
        <taxon>Chelicerata</taxon>
        <taxon>Arachnida</taxon>
        <taxon>Araneae</taxon>
        <taxon>Araneomorphae</taxon>
        <taxon>Entelegynae</taxon>
        <taxon>Araneoidea</taxon>
        <taxon>Araneidae</taxon>
        <taxon>Araneus</taxon>
    </lineage>
</organism>
<keyword evidence="2" id="KW-1185">Reference proteome</keyword>
<protein>
    <submittedName>
        <fullName evidence="1">Uncharacterized protein</fullName>
    </submittedName>
</protein>
<proteinExistence type="predicted"/>
<comment type="caution">
    <text evidence="1">The sequence shown here is derived from an EMBL/GenBank/DDBJ whole genome shotgun (WGS) entry which is preliminary data.</text>
</comment>
<evidence type="ECO:0000313" key="1">
    <source>
        <dbReference type="EMBL" id="GBM03114.1"/>
    </source>
</evidence>